<name>A0A8T1MX75_CLOSI</name>
<organism evidence="1 2">
    <name type="scientific">Clonorchis sinensis</name>
    <name type="common">Chinese liver fluke</name>
    <dbReference type="NCBI Taxonomy" id="79923"/>
    <lineage>
        <taxon>Eukaryota</taxon>
        <taxon>Metazoa</taxon>
        <taxon>Spiralia</taxon>
        <taxon>Lophotrochozoa</taxon>
        <taxon>Platyhelminthes</taxon>
        <taxon>Trematoda</taxon>
        <taxon>Digenea</taxon>
        <taxon>Opisthorchiida</taxon>
        <taxon>Opisthorchiata</taxon>
        <taxon>Opisthorchiidae</taxon>
        <taxon>Clonorchis</taxon>
    </lineage>
</organism>
<evidence type="ECO:0000313" key="2">
    <source>
        <dbReference type="Proteomes" id="UP000286415"/>
    </source>
</evidence>
<keyword evidence="2" id="KW-1185">Reference proteome</keyword>
<evidence type="ECO:0000313" key="1">
    <source>
        <dbReference type="EMBL" id="KAG5453361.1"/>
    </source>
</evidence>
<sequence>MRWRYGEQLPATGAGGKCSPAAFAQNFSSSPDVILLNVCLTDGLIGPYSWSWMKDSREVNNR</sequence>
<comment type="caution">
    <text evidence="1">The sequence shown here is derived from an EMBL/GenBank/DDBJ whole genome shotgun (WGS) entry which is preliminary data.</text>
</comment>
<dbReference type="Proteomes" id="UP000286415">
    <property type="component" value="Unassembled WGS sequence"/>
</dbReference>
<dbReference type="AlphaFoldDB" id="A0A8T1MX75"/>
<accession>A0A8T1MX75</accession>
<reference evidence="1 2" key="1">
    <citation type="journal article" date="2018" name="Biotechnol. Adv.">
        <title>Improved genomic resources and new bioinformatic workflow for the carcinogenic parasite Clonorchis sinensis: Biotechnological implications.</title>
        <authorList>
            <person name="Wang D."/>
            <person name="Korhonen P.K."/>
            <person name="Gasser R.B."/>
            <person name="Young N.D."/>
        </authorList>
    </citation>
    <scope>NUCLEOTIDE SEQUENCE [LARGE SCALE GENOMIC DNA]</scope>
    <source>
        <strain evidence="1">Cs-k2</strain>
    </source>
</reference>
<protein>
    <submittedName>
        <fullName evidence="1">Uncharacterized protein</fullName>
    </submittedName>
</protein>
<gene>
    <name evidence="1" type="ORF">CSKR_202487</name>
</gene>
<dbReference type="EMBL" id="NIRI02000013">
    <property type="protein sequence ID" value="KAG5453361.1"/>
    <property type="molecule type" value="Genomic_DNA"/>
</dbReference>
<proteinExistence type="predicted"/>
<reference evidence="1 2" key="2">
    <citation type="journal article" date="2021" name="Genomics">
        <title>High-quality reference genome for Clonorchis sinensis.</title>
        <authorList>
            <person name="Young N.D."/>
            <person name="Stroehlein A.J."/>
            <person name="Kinkar L."/>
            <person name="Wang T."/>
            <person name="Sohn W.M."/>
            <person name="Chang B.C.H."/>
            <person name="Kaur P."/>
            <person name="Weisz D."/>
            <person name="Dudchenko O."/>
            <person name="Aiden E.L."/>
            <person name="Korhonen P.K."/>
            <person name="Gasser R.B."/>
        </authorList>
    </citation>
    <scope>NUCLEOTIDE SEQUENCE [LARGE SCALE GENOMIC DNA]</scope>
    <source>
        <strain evidence="1">Cs-k2</strain>
    </source>
</reference>